<comment type="caution">
    <text evidence="2">The sequence shown here is derived from an EMBL/GenBank/DDBJ whole genome shotgun (WGS) entry which is preliminary data.</text>
</comment>
<dbReference type="Proteomes" id="UP001371218">
    <property type="component" value="Unassembled WGS sequence"/>
</dbReference>
<reference evidence="2 3" key="1">
    <citation type="submission" date="2024-04" db="EMBL/GenBank/DDBJ databases">
        <title>Novel species of the genus Ideonella isolated from streams.</title>
        <authorList>
            <person name="Lu H."/>
        </authorList>
    </citation>
    <scope>NUCLEOTIDE SEQUENCE [LARGE SCALE GENOMIC DNA]</scope>
    <source>
        <strain evidence="2 3">DXS29W</strain>
    </source>
</reference>
<evidence type="ECO:0000313" key="3">
    <source>
        <dbReference type="Proteomes" id="UP001371218"/>
    </source>
</evidence>
<evidence type="ECO:0000256" key="1">
    <source>
        <dbReference type="SAM" id="SignalP"/>
    </source>
</evidence>
<protein>
    <submittedName>
        <fullName evidence="2">Uncharacterized protein</fullName>
    </submittedName>
</protein>
<dbReference type="EMBL" id="JBBUTG010000011">
    <property type="protein sequence ID" value="MEK8032656.1"/>
    <property type="molecule type" value="Genomic_DNA"/>
</dbReference>
<feature type="chain" id="PRO_5046159768" evidence="1">
    <location>
        <begin position="25"/>
        <end position="183"/>
    </location>
</feature>
<sequence length="183" mass="19272">MSFRFSFASTFVLLSAALACGQVAAQADHSWTSIGAVGSVTPAEQGSVEQSINWARVPFGLASGSATLRYNVTAVDGLFVPPPALSSFAFGMRFIDNGASGRVQLRLRSYDRSTGALTTIEALDSNDVAPSSSAQSTFKCIAHDFDFSQKTYFVEAVLSKTALAGRAQLGATWITPTTCIVSP</sequence>
<keyword evidence="1" id="KW-0732">Signal</keyword>
<feature type="signal peptide" evidence="1">
    <location>
        <begin position="1"/>
        <end position="24"/>
    </location>
</feature>
<evidence type="ECO:0000313" key="2">
    <source>
        <dbReference type="EMBL" id="MEK8032656.1"/>
    </source>
</evidence>
<name>A0ABU9BS91_9BURK</name>
<organism evidence="2 3">
    <name type="scientific">Ideonella lacteola</name>
    <dbReference type="NCBI Taxonomy" id="2984193"/>
    <lineage>
        <taxon>Bacteria</taxon>
        <taxon>Pseudomonadati</taxon>
        <taxon>Pseudomonadota</taxon>
        <taxon>Betaproteobacteria</taxon>
        <taxon>Burkholderiales</taxon>
        <taxon>Sphaerotilaceae</taxon>
        <taxon>Ideonella</taxon>
    </lineage>
</organism>
<dbReference type="PROSITE" id="PS51257">
    <property type="entry name" value="PROKAR_LIPOPROTEIN"/>
    <property type="match status" value="1"/>
</dbReference>
<gene>
    <name evidence="2" type="ORF">AACH06_17695</name>
</gene>
<dbReference type="RefSeq" id="WP_341427073.1">
    <property type="nucleotide sequence ID" value="NZ_JBBUTG010000011.1"/>
</dbReference>
<keyword evidence="3" id="KW-1185">Reference proteome</keyword>
<proteinExistence type="predicted"/>
<accession>A0ABU9BS91</accession>